<evidence type="ECO:0000256" key="11">
    <source>
        <dbReference type="ARBA" id="ARBA00022843"/>
    </source>
</evidence>
<evidence type="ECO:0000256" key="3">
    <source>
        <dbReference type="ARBA" id="ARBA00022553"/>
    </source>
</evidence>
<dbReference type="Pfam" id="PF07496">
    <property type="entry name" value="zf-CW"/>
    <property type="match status" value="1"/>
</dbReference>
<reference evidence="18" key="1">
    <citation type="thesis" date="2020" institute="ProQuest LLC" country="789 East Eisenhower Parkway, Ann Arbor, MI, USA">
        <title>Comparative Genomics and Chromosome Evolution.</title>
        <authorList>
            <person name="Mudd A.B."/>
        </authorList>
    </citation>
    <scope>NUCLEOTIDE SEQUENCE</scope>
    <source>
        <strain evidence="18">1538</strain>
        <tissue evidence="18">Blood</tissue>
    </source>
</reference>
<dbReference type="GO" id="GO:0005524">
    <property type="term" value="F:ATP binding"/>
    <property type="evidence" value="ECO:0007669"/>
    <property type="project" value="UniProtKB-KW"/>
</dbReference>
<organism evidence="18 19">
    <name type="scientific">Pyxicephalus adspersus</name>
    <name type="common">African bullfrog</name>
    <dbReference type="NCBI Taxonomy" id="30357"/>
    <lineage>
        <taxon>Eukaryota</taxon>
        <taxon>Metazoa</taxon>
        <taxon>Chordata</taxon>
        <taxon>Craniata</taxon>
        <taxon>Vertebrata</taxon>
        <taxon>Euteleostomi</taxon>
        <taxon>Amphibia</taxon>
        <taxon>Batrachia</taxon>
        <taxon>Anura</taxon>
        <taxon>Neobatrachia</taxon>
        <taxon>Ranoidea</taxon>
        <taxon>Pyxicephalidae</taxon>
        <taxon>Pyxicephalinae</taxon>
        <taxon>Pyxicephalus</taxon>
    </lineage>
</organism>
<evidence type="ECO:0000256" key="10">
    <source>
        <dbReference type="ARBA" id="ARBA00022842"/>
    </source>
</evidence>
<keyword evidence="11" id="KW-0832">Ubl conjugation</keyword>
<dbReference type="GO" id="GO:0005634">
    <property type="term" value="C:nucleus"/>
    <property type="evidence" value="ECO:0007669"/>
    <property type="project" value="UniProtKB-SubCell"/>
</dbReference>
<dbReference type="Pfam" id="PF17942">
    <property type="entry name" value="Morc6_S5"/>
    <property type="match status" value="1"/>
</dbReference>
<sequence>MAFTNYSSLNRAQLTFEYLHTNSTTHEFLFGALAELVDNARDADATRIDIYTVPREDLRGRFMLCFLDDGTGMDPSEAASVIQFGRSAKRTPESIQIGQYGNGLKSGSMRIGKDFVLFTKKGDTMTCLFMSRTFHEEEGIDEVIVPLPTWNSKTYEPLTDNMEKFAIETELIYKYSPFHSQKEIMEQFKKITGESGTLVVIFNLKLMDSGEPELDIVSDPKDIQMAGTPPEGTKPERRSFRAYAAVLYIDPRMRIFIHNHKVQTKRLSCCLYKPRMYKYTSNRFKTRAEQEVKKAEHMAKIAEDKAREAESKARAMESRLGDDLSRESRAALRQVQNAAITIRREADVKKRIKEAKQRALKEPKELNFIFGVNIEQRELDGMFVYNCSRLIKMYEKVGPQLEGGMACGGVVGVVDVPYLVLEPTHNKQDFADAKEYKHLLKAMGDHLAQYWKDIGIAQKGIVKFWDEFGYISANWNQPPSSELRYKRRRAMEIPTTIQCDLCLKWRTLPFQLSTVDKEYPDTWVCALNPDVEQDRCEACELKQKLPIGILKKEMVTQDEKKKHLSEKIKQQQEKLEALEKLSTVRSSADLKKLPLEPSVPSTRSLRPKSPPLPAVLKEIKPPPAPSPRSSSEVKKMDSTRVLNCERASTSRAQPEPVTSAKTNSTTKNINKIIPFVKSPSISKPSVLQSARSFKPTLMSSLNVKSSKSLPAKKPAPSKSPVVTSVRKRTSQHIVVVEEDEGEDIVPIPKPERAKRSKLADVKEPNEVEVKAKDSVSDSPMSLQFLQQTDSPGADDLISTKAAQKDKGLHVEVRVNKEWFTGRVTNVVAGTEGVRWKVKFDYVPTDKTPRDRWVEKGSDDVRLMRPPSPEHPTPDTQVAEPSTSDNSRIEPDTTEPSGSLPQVEQLAQVLRNCLRYFLPPNFHITKNELSTMSAEDLIAFPLKEYFKQYEVGLQNLCNSYKNRADLRAKASEELQRNTENKLKESEEKLQKLRTNIVSLLQKVQEDIDINTDDELDAYIEDLIARGD</sequence>
<keyword evidence="13 15" id="KW-0175">Coiled coil</keyword>
<dbReference type="SUPFAM" id="SSF55874">
    <property type="entry name" value="ATPase domain of HSP90 chaperone/DNA topoisomerase II/histidine kinase"/>
    <property type="match status" value="1"/>
</dbReference>
<dbReference type="PANTHER" id="PTHR23337">
    <property type="entry name" value="ZINC FINGER CW-TYPE COILED-COIL DOMAIN PROTEIN 1"/>
    <property type="match status" value="1"/>
</dbReference>
<keyword evidence="19" id="KW-1185">Reference proteome</keyword>
<evidence type="ECO:0000313" key="18">
    <source>
        <dbReference type="EMBL" id="DBA22779.1"/>
    </source>
</evidence>
<keyword evidence="10" id="KW-0460">Magnesium</keyword>
<evidence type="ECO:0000256" key="9">
    <source>
        <dbReference type="ARBA" id="ARBA00022840"/>
    </source>
</evidence>
<feature type="compositionally biased region" description="Basic and acidic residues" evidence="16">
    <location>
        <begin position="846"/>
        <end position="862"/>
    </location>
</feature>
<dbReference type="CDD" id="cd16931">
    <property type="entry name" value="HATPase_MORC-like"/>
    <property type="match status" value="1"/>
</dbReference>
<dbReference type="InterPro" id="IPR011124">
    <property type="entry name" value="Znf_CW"/>
</dbReference>
<feature type="coiled-coil region" evidence="15">
    <location>
        <begin position="554"/>
        <end position="581"/>
    </location>
</feature>
<dbReference type="Pfam" id="PF13589">
    <property type="entry name" value="HATPase_c_3"/>
    <property type="match status" value="1"/>
</dbReference>
<dbReference type="EMBL" id="DYDO01000006">
    <property type="protein sequence ID" value="DBA22779.1"/>
    <property type="molecule type" value="Genomic_DNA"/>
</dbReference>
<dbReference type="Proteomes" id="UP001181693">
    <property type="component" value="Unassembled WGS sequence"/>
</dbReference>
<dbReference type="InterPro" id="IPR056360">
    <property type="entry name" value="Chromo_MORC2_6th"/>
</dbReference>
<dbReference type="PANTHER" id="PTHR23337:SF7">
    <property type="entry name" value="ATPASE MORC2"/>
    <property type="match status" value="1"/>
</dbReference>
<feature type="region of interest" description="Disordered" evidence="16">
    <location>
        <begin position="592"/>
        <end position="663"/>
    </location>
</feature>
<evidence type="ECO:0000256" key="8">
    <source>
        <dbReference type="ARBA" id="ARBA00022833"/>
    </source>
</evidence>
<feature type="domain" description="CW-type" evidence="17">
    <location>
        <begin position="490"/>
        <end position="544"/>
    </location>
</feature>
<dbReference type="GO" id="GO:0008270">
    <property type="term" value="F:zinc ion binding"/>
    <property type="evidence" value="ECO:0007669"/>
    <property type="project" value="UniProtKB-KW"/>
</dbReference>
<evidence type="ECO:0000256" key="12">
    <source>
        <dbReference type="ARBA" id="ARBA00022990"/>
    </source>
</evidence>
<feature type="region of interest" description="Disordered" evidence="16">
    <location>
        <begin position="846"/>
        <end position="900"/>
    </location>
</feature>
<dbReference type="Gene3D" id="3.30.40.100">
    <property type="match status" value="1"/>
</dbReference>
<evidence type="ECO:0000259" key="17">
    <source>
        <dbReference type="PROSITE" id="PS51050"/>
    </source>
</evidence>
<dbReference type="FunFam" id="3.30.565.10:FF:000027">
    <property type="entry name" value="MORC family CW-type zinc finger protein 2"/>
    <property type="match status" value="1"/>
</dbReference>
<keyword evidence="7" id="KW-0378">Hydrolase</keyword>
<keyword evidence="14" id="KW-0539">Nucleus</keyword>
<evidence type="ECO:0000313" key="19">
    <source>
        <dbReference type="Proteomes" id="UP001181693"/>
    </source>
</evidence>
<dbReference type="GO" id="GO:0016787">
    <property type="term" value="F:hydrolase activity"/>
    <property type="evidence" value="ECO:0007669"/>
    <property type="project" value="UniProtKB-KW"/>
</dbReference>
<gene>
    <name evidence="18" type="ORF">GDO54_013781</name>
</gene>
<keyword evidence="4" id="KW-0479">Metal-binding</keyword>
<dbReference type="InterPro" id="IPR041006">
    <property type="entry name" value="Morc_S5"/>
</dbReference>
<comment type="subcellular location">
    <subcellularLocation>
        <location evidence="1">Nucleus</location>
    </subcellularLocation>
</comment>
<evidence type="ECO:0000256" key="7">
    <source>
        <dbReference type="ARBA" id="ARBA00022801"/>
    </source>
</evidence>
<evidence type="ECO:0000256" key="2">
    <source>
        <dbReference type="ARBA" id="ARBA00022499"/>
    </source>
</evidence>
<protein>
    <recommendedName>
        <fullName evidence="17">CW-type domain-containing protein</fullName>
    </recommendedName>
</protein>
<dbReference type="Gene3D" id="3.30.565.10">
    <property type="entry name" value="Histidine kinase-like ATPase, C-terminal domain"/>
    <property type="match status" value="1"/>
</dbReference>
<evidence type="ECO:0000256" key="14">
    <source>
        <dbReference type="ARBA" id="ARBA00023242"/>
    </source>
</evidence>
<evidence type="ECO:0000256" key="13">
    <source>
        <dbReference type="ARBA" id="ARBA00023054"/>
    </source>
</evidence>
<keyword evidence="5" id="KW-0547">Nucleotide-binding</keyword>
<proteinExistence type="predicted"/>
<keyword evidence="12" id="KW-0007">Acetylation</keyword>
<keyword evidence="6" id="KW-0863">Zinc-finger</keyword>
<feature type="coiled-coil region" evidence="15">
    <location>
        <begin position="967"/>
        <end position="1001"/>
    </location>
</feature>
<evidence type="ECO:0000256" key="1">
    <source>
        <dbReference type="ARBA" id="ARBA00004123"/>
    </source>
</evidence>
<keyword evidence="2" id="KW-1017">Isopeptide bond</keyword>
<comment type="caution">
    <text evidence="18">The sequence shown here is derived from an EMBL/GenBank/DDBJ whole genome shotgun (WGS) entry which is preliminary data.</text>
</comment>
<keyword evidence="9" id="KW-0067">ATP-binding</keyword>
<evidence type="ECO:0000256" key="5">
    <source>
        <dbReference type="ARBA" id="ARBA00022741"/>
    </source>
</evidence>
<evidence type="ECO:0000256" key="15">
    <source>
        <dbReference type="SAM" id="Coils"/>
    </source>
</evidence>
<dbReference type="InterPro" id="IPR036890">
    <property type="entry name" value="HATPase_C_sf"/>
</dbReference>
<dbReference type="Pfam" id="PF23327">
    <property type="entry name" value="Chromo_MORC2_6th"/>
    <property type="match status" value="1"/>
</dbReference>
<feature type="coiled-coil region" evidence="15">
    <location>
        <begin position="285"/>
        <end position="319"/>
    </location>
</feature>
<keyword evidence="8" id="KW-0862">Zinc</keyword>
<evidence type="ECO:0000256" key="6">
    <source>
        <dbReference type="ARBA" id="ARBA00022771"/>
    </source>
</evidence>
<dbReference type="FunFam" id="3.30.40.100:FF:000001">
    <property type="entry name" value="MORC family CW-type zinc finger protein 2"/>
    <property type="match status" value="1"/>
</dbReference>
<accession>A0AAV3A859</accession>
<keyword evidence="3" id="KW-0597">Phosphoprotein</keyword>
<name>A0AAV3A859_PYXAD</name>
<dbReference type="PROSITE" id="PS51050">
    <property type="entry name" value="ZF_CW"/>
    <property type="match status" value="1"/>
</dbReference>
<feature type="compositionally biased region" description="Polar residues" evidence="16">
    <location>
        <begin position="873"/>
        <end position="885"/>
    </location>
</feature>
<dbReference type="AlphaFoldDB" id="A0AAV3A859"/>
<evidence type="ECO:0000256" key="16">
    <source>
        <dbReference type="SAM" id="MobiDB-lite"/>
    </source>
</evidence>
<evidence type="ECO:0000256" key="4">
    <source>
        <dbReference type="ARBA" id="ARBA00022723"/>
    </source>
</evidence>